<name>A0A9X2VGF3_9PSEU</name>
<dbReference type="EMBL" id="JANYMP010000002">
    <property type="protein sequence ID" value="MCS7476170.1"/>
    <property type="molecule type" value="Genomic_DNA"/>
</dbReference>
<evidence type="ECO:0000259" key="1">
    <source>
        <dbReference type="Pfam" id="PF13460"/>
    </source>
</evidence>
<dbReference type="Gene3D" id="3.40.50.720">
    <property type="entry name" value="NAD(P)-binding Rossmann-like Domain"/>
    <property type="match status" value="1"/>
</dbReference>
<dbReference type="InterPro" id="IPR051604">
    <property type="entry name" value="Ergot_Alk_Oxidoreductase"/>
</dbReference>
<evidence type="ECO:0000313" key="2">
    <source>
        <dbReference type="EMBL" id="MCS7476170.1"/>
    </source>
</evidence>
<dbReference type="Gene3D" id="3.90.25.10">
    <property type="entry name" value="UDP-galactose 4-epimerase, domain 1"/>
    <property type="match status" value="1"/>
</dbReference>
<feature type="domain" description="NAD(P)-binding" evidence="1">
    <location>
        <begin position="6"/>
        <end position="172"/>
    </location>
</feature>
<organism evidence="2 3">
    <name type="scientific">Umezawaea endophytica</name>
    <dbReference type="NCBI Taxonomy" id="1654476"/>
    <lineage>
        <taxon>Bacteria</taxon>
        <taxon>Bacillati</taxon>
        <taxon>Actinomycetota</taxon>
        <taxon>Actinomycetes</taxon>
        <taxon>Pseudonocardiales</taxon>
        <taxon>Pseudonocardiaceae</taxon>
        <taxon>Umezawaea</taxon>
    </lineage>
</organism>
<dbReference type="InterPro" id="IPR016040">
    <property type="entry name" value="NAD(P)-bd_dom"/>
</dbReference>
<sequence length="270" mass="27944">MILISGATGTIGREVVRQLTDLDVPLRAMSRGGGGPHGVRADFDDPKSLRRAVDGVDALFLLTAPATATSRHDVAMLDAAREAGVAKVVKLSAIGTGSTTADGRVIGAWHLAGERAVRASGAAWTILRPSSFASNVLRFAAEGRLANLTGDGKQGVVDPRDVAAVAVAALTADGHAGRTYTLTGPELLSVPEQAAQLGQVLGRAVGTVEVPLEHLLGSGMDPAAAEEVTRGTAWVRAGHNAVVTDDVERVLGRPPRRFADWVRDNAGLFG</sequence>
<gene>
    <name evidence="2" type="ORF">NZH93_04835</name>
</gene>
<accession>A0A9X2VGF3</accession>
<dbReference type="Proteomes" id="UP001141259">
    <property type="component" value="Unassembled WGS sequence"/>
</dbReference>
<dbReference type="InterPro" id="IPR036291">
    <property type="entry name" value="NAD(P)-bd_dom_sf"/>
</dbReference>
<dbReference type="RefSeq" id="WP_259621682.1">
    <property type="nucleotide sequence ID" value="NZ_JANYMP010000002.1"/>
</dbReference>
<dbReference type="AlphaFoldDB" id="A0A9X2VGF3"/>
<dbReference type="PANTHER" id="PTHR43162">
    <property type="match status" value="1"/>
</dbReference>
<proteinExistence type="predicted"/>
<dbReference type="SUPFAM" id="SSF51735">
    <property type="entry name" value="NAD(P)-binding Rossmann-fold domains"/>
    <property type="match status" value="1"/>
</dbReference>
<reference evidence="2" key="1">
    <citation type="submission" date="2022-08" db="EMBL/GenBank/DDBJ databases">
        <authorList>
            <person name="Tistechok S."/>
            <person name="Samborskyy M."/>
            <person name="Roman I."/>
        </authorList>
    </citation>
    <scope>NUCLEOTIDE SEQUENCE</scope>
    <source>
        <strain evidence="2">DSM 103496</strain>
    </source>
</reference>
<protein>
    <submittedName>
        <fullName evidence="2">NAD(P)H-binding protein</fullName>
    </submittedName>
</protein>
<dbReference type="PANTHER" id="PTHR43162:SF1">
    <property type="entry name" value="PRESTALK A DIFFERENTIATION PROTEIN A"/>
    <property type="match status" value="1"/>
</dbReference>
<evidence type="ECO:0000313" key="3">
    <source>
        <dbReference type="Proteomes" id="UP001141259"/>
    </source>
</evidence>
<comment type="caution">
    <text evidence="2">The sequence shown here is derived from an EMBL/GenBank/DDBJ whole genome shotgun (WGS) entry which is preliminary data.</text>
</comment>
<dbReference type="Pfam" id="PF13460">
    <property type="entry name" value="NAD_binding_10"/>
    <property type="match status" value="1"/>
</dbReference>
<keyword evidence="3" id="KW-1185">Reference proteome</keyword>